<name>A0AAN5CYF2_9BILA</name>
<sequence>ISYQSIYHSSWATTITESQLGGRWYYRKTTNLTAGDSGLGVVDDEAGDVELHAIDHSLGVGIDLDLGQHARIDDGDLGHVVVSSLALLLLKLDRDSADGSLLDTLHHVGDESGNLVAESLGGDQSDLVADTLVGVEVMGHLGVVLLDDDLRGLLHGLGTDASHVE</sequence>
<dbReference type="AlphaFoldDB" id="A0AAN5CYF2"/>
<reference evidence="2" key="1">
    <citation type="submission" date="2022-10" db="EMBL/GenBank/DDBJ databases">
        <title>Genome assembly of Pristionchus species.</title>
        <authorList>
            <person name="Yoshida K."/>
            <person name="Sommer R.J."/>
        </authorList>
    </citation>
    <scope>NUCLEOTIDE SEQUENCE [LARGE SCALE GENOMIC DNA]</scope>
    <source>
        <strain evidence="2">RS5460</strain>
    </source>
</reference>
<accession>A0AAN5CYF2</accession>
<evidence type="ECO:0000313" key="2">
    <source>
        <dbReference type="Proteomes" id="UP001328107"/>
    </source>
</evidence>
<gene>
    <name evidence="1" type="ORF">PMAYCL1PPCAC_23231</name>
</gene>
<keyword evidence="2" id="KW-1185">Reference proteome</keyword>
<feature type="non-terminal residue" evidence="1">
    <location>
        <position position="1"/>
    </location>
</feature>
<evidence type="ECO:0000313" key="1">
    <source>
        <dbReference type="EMBL" id="GMR53036.1"/>
    </source>
</evidence>
<dbReference type="Proteomes" id="UP001328107">
    <property type="component" value="Unassembled WGS sequence"/>
</dbReference>
<organism evidence="1 2">
    <name type="scientific">Pristionchus mayeri</name>
    <dbReference type="NCBI Taxonomy" id="1317129"/>
    <lineage>
        <taxon>Eukaryota</taxon>
        <taxon>Metazoa</taxon>
        <taxon>Ecdysozoa</taxon>
        <taxon>Nematoda</taxon>
        <taxon>Chromadorea</taxon>
        <taxon>Rhabditida</taxon>
        <taxon>Rhabditina</taxon>
        <taxon>Diplogasteromorpha</taxon>
        <taxon>Diplogasteroidea</taxon>
        <taxon>Neodiplogasteridae</taxon>
        <taxon>Pristionchus</taxon>
    </lineage>
</organism>
<protein>
    <submittedName>
        <fullName evidence="1">Uncharacterized protein</fullName>
    </submittedName>
</protein>
<proteinExistence type="predicted"/>
<dbReference type="EMBL" id="BTRK01000005">
    <property type="protein sequence ID" value="GMR53036.1"/>
    <property type="molecule type" value="Genomic_DNA"/>
</dbReference>
<comment type="caution">
    <text evidence="1">The sequence shown here is derived from an EMBL/GenBank/DDBJ whole genome shotgun (WGS) entry which is preliminary data.</text>
</comment>